<dbReference type="OrthoDB" id="9786793at2"/>
<organism evidence="2 3">
    <name type="scientific">Parvimonas micra</name>
    <dbReference type="NCBI Taxonomy" id="33033"/>
    <lineage>
        <taxon>Bacteria</taxon>
        <taxon>Bacillati</taxon>
        <taxon>Bacillota</taxon>
        <taxon>Tissierellia</taxon>
        <taxon>Tissierellales</taxon>
        <taxon>Peptoniphilaceae</taxon>
        <taxon>Parvimonas</taxon>
    </lineage>
</organism>
<feature type="transmembrane region" description="Helical" evidence="1">
    <location>
        <begin position="53"/>
        <end position="86"/>
    </location>
</feature>
<evidence type="ECO:0000256" key="1">
    <source>
        <dbReference type="SAM" id="Phobius"/>
    </source>
</evidence>
<accession>A0A0B4S3J8</accession>
<sequence>MSVKKITRQGMVAAIYVVLTILSETFGLGYGSLQFRLSETLAILPFFNPEYTIGVTLGCFLANIASTVGIIDMVVGTLATFVVALIMTKIKNFYIACLVPVVVGMLPIALEIYFMMPNPVGFWAILGELMLSEALVIYAVGVPVFYILCKNKAFTKALEFKRDIK</sequence>
<dbReference type="Pfam" id="PF06177">
    <property type="entry name" value="QueT"/>
    <property type="match status" value="1"/>
</dbReference>
<keyword evidence="1" id="KW-1133">Transmembrane helix</keyword>
<dbReference type="InterPro" id="IPR010387">
    <property type="entry name" value="QueT"/>
</dbReference>
<feature type="transmembrane region" description="Helical" evidence="1">
    <location>
        <begin position="122"/>
        <end position="148"/>
    </location>
</feature>
<dbReference type="Proteomes" id="UP000031386">
    <property type="component" value="Chromosome"/>
</dbReference>
<feature type="transmembrane region" description="Helical" evidence="1">
    <location>
        <begin position="12"/>
        <end position="33"/>
    </location>
</feature>
<dbReference type="AlphaFoldDB" id="A0A0B4S3J8"/>
<dbReference type="PANTHER" id="PTHR40044">
    <property type="entry name" value="INTEGRAL MEMBRANE PROTEIN-RELATED"/>
    <property type="match status" value="1"/>
</dbReference>
<evidence type="ECO:0000313" key="3">
    <source>
        <dbReference type="Proteomes" id="UP000031386"/>
    </source>
</evidence>
<protein>
    <submittedName>
        <fullName evidence="2">Membrane protein</fullName>
    </submittedName>
</protein>
<dbReference type="PIRSF" id="PIRSF031501">
    <property type="entry name" value="QueT"/>
    <property type="match status" value="1"/>
</dbReference>
<dbReference type="RefSeq" id="WP_041954677.1">
    <property type="nucleotide sequence ID" value="NZ_CAJPUJ010000151.1"/>
</dbReference>
<dbReference type="PANTHER" id="PTHR40044:SF1">
    <property type="entry name" value="INTEGRAL MEMBRANE PROTEIN"/>
    <property type="match status" value="1"/>
</dbReference>
<name>A0A0B4S3J8_9FIRM</name>
<dbReference type="EMBL" id="CP009761">
    <property type="protein sequence ID" value="AIZ37099.1"/>
    <property type="molecule type" value="Genomic_DNA"/>
</dbReference>
<dbReference type="KEGG" id="pmic:NW74_07065"/>
<keyword evidence="1" id="KW-0812">Transmembrane</keyword>
<feature type="transmembrane region" description="Helical" evidence="1">
    <location>
        <begin position="93"/>
        <end position="116"/>
    </location>
</feature>
<dbReference type="STRING" id="33033.NW74_07065"/>
<keyword evidence="3" id="KW-1185">Reference proteome</keyword>
<proteinExistence type="predicted"/>
<evidence type="ECO:0000313" key="2">
    <source>
        <dbReference type="EMBL" id="AIZ37099.1"/>
    </source>
</evidence>
<reference evidence="2 3" key="1">
    <citation type="submission" date="2014-10" db="EMBL/GenBank/DDBJ databases">
        <title>Complete genome sequence of Parvimonas micra KCOM 1535 (= ChDC B708).</title>
        <authorList>
            <person name="Kook J.-K."/>
            <person name="Park S.-N."/>
            <person name="Lim Y.K."/>
            <person name="Roh H."/>
        </authorList>
    </citation>
    <scope>NUCLEOTIDE SEQUENCE [LARGE SCALE GENOMIC DNA]</scope>
    <source>
        <strain evidence="3">KCOM 1535 / ChDC B708</strain>
    </source>
</reference>
<gene>
    <name evidence="2" type="ORF">NW74_07065</name>
</gene>
<keyword evidence="1" id="KW-0472">Membrane</keyword>